<sequence>MIEKEINKQVIATMRAIAIDGINNAKGGHMGMAIGAAPISYSIVAKNLNFSSKNPKWINRDKFILSAGHGSMCYYSIMHLLGLLTIEDIKSHKKINSKTPSHSEIDKFKYVDASTGPLGQGIAMGVGMAISQKYLAKRYNKKDFNIIDHYVYVLHGDGCMQEGVALEAIALAGTMQLNKLILIHDFNETQIDSKSYEVNNVDFINYFKANHFSTFDVMSDSFEEINNAIQEAKKSNKPSYIRVHTTIAKNTPYENIPKGHNGYLNENETIEFKKKCDLNNLIPFNYENDVYDYCLQLMKEKNLNYDNWVNLFSEYKKLFPNEYNELKQLIDNDIHFEFSKEIIKKTNVATRDYCAEILSYLESSPYIIGGSADLKSSTKIGFNIDLKDGGKNIKYGIREFAMSAINNGIYLASNLRTIDSTFLAFSDYAKGALRLGAIMKIPSIHVYSHDSYQVGGDGPTHQPYDQLTMLRAIDNFRVIRPCDESEVLYAFNYALNQNDKQIAIITARQNLHSYNMCDNKAAYVIKKCNNFDISLLASGSEVSLAYQLANDLINKNIKAQVISVPILQDLVNDENLIKSLNLDKKPMFVIEAANDYMWYKLSKYNKIASHFASSFGESTSGEEIYKLKGFNTNYLLEKVISFLNDK</sequence>
<accession>A0ABZ2TLX9</accession>
<comment type="catalytic activity">
    <reaction evidence="8">
        <text>D-sedoheptulose 7-phosphate + D-glyceraldehyde 3-phosphate = aldehydo-D-ribose 5-phosphate + D-xylulose 5-phosphate</text>
        <dbReference type="Rhea" id="RHEA:10508"/>
        <dbReference type="ChEBI" id="CHEBI:57483"/>
        <dbReference type="ChEBI" id="CHEBI:57737"/>
        <dbReference type="ChEBI" id="CHEBI:58273"/>
        <dbReference type="ChEBI" id="CHEBI:59776"/>
        <dbReference type="EC" id="2.2.1.1"/>
    </reaction>
</comment>
<dbReference type="InterPro" id="IPR029061">
    <property type="entry name" value="THDP-binding"/>
</dbReference>
<evidence type="ECO:0000256" key="8">
    <source>
        <dbReference type="ARBA" id="ARBA00049473"/>
    </source>
</evidence>
<dbReference type="InterPro" id="IPR020826">
    <property type="entry name" value="Transketolase_BS"/>
</dbReference>
<dbReference type="InterPro" id="IPR009014">
    <property type="entry name" value="Transketo_C/PFOR_II"/>
</dbReference>
<dbReference type="Proteomes" id="UP001622612">
    <property type="component" value="Chromosome"/>
</dbReference>
<evidence type="ECO:0000256" key="5">
    <source>
        <dbReference type="ARBA" id="ARBA00022723"/>
    </source>
</evidence>
<dbReference type="SUPFAM" id="SSF52922">
    <property type="entry name" value="TK C-terminal domain-like"/>
    <property type="match status" value="1"/>
</dbReference>
<dbReference type="Pfam" id="PF22613">
    <property type="entry name" value="Transketolase_C_1"/>
    <property type="match status" value="1"/>
</dbReference>
<keyword evidence="11" id="KW-1185">Reference proteome</keyword>
<keyword evidence="5" id="KW-0479">Metal-binding</keyword>
<protein>
    <submittedName>
        <fullName evidence="10">Transketolase</fullName>
    </submittedName>
</protein>
<comment type="similarity">
    <text evidence="3">Belongs to the transketolase family.</text>
</comment>
<keyword evidence="6" id="KW-0460">Magnesium</keyword>
<dbReference type="PROSITE" id="PS00802">
    <property type="entry name" value="TRANSKETOLASE_2"/>
    <property type="match status" value="1"/>
</dbReference>
<dbReference type="Pfam" id="PF02779">
    <property type="entry name" value="Transket_pyr"/>
    <property type="match status" value="1"/>
</dbReference>
<organism evidence="10 11">
    <name type="scientific">Metamycoplasma faucium</name>
    <dbReference type="NCBI Taxonomy" id="56142"/>
    <lineage>
        <taxon>Bacteria</taxon>
        <taxon>Bacillati</taxon>
        <taxon>Mycoplasmatota</taxon>
        <taxon>Mycoplasmoidales</taxon>
        <taxon>Metamycoplasmataceae</taxon>
        <taxon>Metamycoplasma</taxon>
    </lineage>
</organism>
<gene>
    <name evidence="10" type="ORF">LQ356_01005</name>
</gene>
<dbReference type="CDD" id="cd02012">
    <property type="entry name" value="TPP_TK"/>
    <property type="match status" value="1"/>
</dbReference>
<comment type="cofactor">
    <cofactor evidence="2">
        <name>thiamine diphosphate</name>
        <dbReference type="ChEBI" id="CHEBI:58937"/>
    </cofactor>
</comment>
<dbReference type="InterPro" id="IPR005475">
    <property type="entry name" value="Transketolase-like_Pyr-bd"/>
</dbReference>
<name>A0ABZ2TLX9_9BACT</name>
<dbReference type="InterPro" id="IPR055152">
    <property type="entry name" value="Transketolase-like_C_2"/>
</dbReference>
<evidence type="ECO:0000256" key="2">
    <source>
        <dbReference type="ARBA" id="ARBA00001964"/>
    </source>
</evidence>
<reference evidence="10" key="1">
    <citation type="submission" date="2021-11" db="EMBL/GenBank/DDBJ databases">
        <title>The first genome sequence of unculturable Mycoplasma faucium obtained by de novo assembly of metagenomic reads.</title>
        <authorList>
            <person name="Sabat A.J."/>
            <person name="Bathoorn E."/>
            <person name="Akkerboom V."/>
            <person name="Friedrich A.W."/>
        </authorList>
    </citation>
    <scope>NUCLEOTIDE SEQUENCE [LARGE SCALE GENOMIC DNA]</scope>
    <source>
        <strain evidence="10">UMCG-MFM1</strain>
    </source>
</reference>
<evidence type="ECO:0000313" key="10">
    <source>
        <dbReference type="EMBL" id="WYM97464.1"/>
    </source>
</evidence>
<comment type="cofactor">
    <cofactor evidence="1">
        <name>Mg(2+)</name>
        <dbReference type="ChEBI" id="CHEBI:18420"/>
    </cofactor>
</comment>
<dbReference type="CDD" id="cd07033">
    <property type="entry name" value="TPP_PYR_DXS_TK_like"/>
    <property type="match status" value="1"/>
</dbReference>
<keyword evidence="4" id="KW-0808">Transferase</keyword>
<dbReference type="InterPro" id="IPR005474">
    <property type="entry name" value="Transketolase_N"/>
</dbReference>
<proteinExistence type="inferred from homology"/>
<evidence type="ECO:0000256" key="7">
    <source>
        <dbReference type="ARBA" id="ARBA00023052"/>
    </source>
</evidence>
<dbReference type="InterPro" id="IPR033247">
    <property type="entry name" value="Transketolase_fam"/>
</dbReference>
<dbReference type="Pfam" id="PF00456">
    <property type="entry name" value="Transketolase_N"/>
    <property type="match status" value="1"/>
</dbReference>
<evidence type="ECO:0000256" key="6">
    <source>
        <dbReference type="ARBA" id="ARBA00022842"/>
    </source>
</evidence>
<evidence type="ECO:0000256" key="1">
    <source>
        <dbReference type="ARBA" id="ARBA00001946"/>
    </source>
</evidence>
<evidence type="ECO:0000256" key="3">
    <source>
        <dbReference type="ARBA" id="ARBA00007131"/>
    </source>
</evidence>
<evidence type="ECO:0000259" key="9">
    <source>
        <dbReference type="SMART" id="SM00861"/>
    </source>
</evidence>
<dbReference type="RefSeq" id="WP_405311925.1">
    <property type="nucleotide sequence ID" value="NZ_CP088155.1"/>
</dbReference>
<dbReference type="Gene3D" id="3.40.50.920">
    <property type="match status" value="1"/>
</dbReference>
<evidence type="ECO:0000256" key="4">
    <source>
        <dbReference type="ARBA" id="ARBA00022679"/>
    </source>
</evidence>
<evidence type="ECO:0000313" key="11">
    <source>
        <dbReference type="Proteomes" id="UP001622612"/>
    </source>
</evidence>
<dbReference type="InterPro" id="IPR049557">
    <property type="entry name" value="Transketolase_CS"/>
</dbReference>
<keyword evidence="7" id="KW-0786">Thiamine pyrophosphate</keyword>
<dbReference type="PANTHER" id="PTHR43522">
    <property type="entry name" value="TRANSKETOLASE"/>
    <property type="match status" value="1"/>
</dbReference>
<dbReference type="SMART" id="SM00861">
    <property type="entry name" value="Transket_pyr"/>
    <property type="match status" value="1"/>
</dbReference>
<dbReference type="PANTHER" id="PTHR43522:SF2">
    <property type="entry name" value="TRANSKETOLASE 1-RELATED"/>
    <property type="match status" value="1"/>
</dbReference>
<dbReference type="PROSITE" id="PS00801">
    <property type="entry name" value="TRANSKETOLASE_1"/>
    <property type="match status" value="1"/>
</dbReference>
<dbReference type="SUPFAM" id="SSF52518">
    <property type="entry name" value="Thiamin diphosphate-binding fold (THDP-binding)"/>
    <property type="match status" value="2"/>
</dbReference>
<feature type="domain" description="Transketolase-like pyrimidine-binding" evidence="9">
    <location>
        <begin position="348"/>
        <end position="513"/>
    </location>
</feature>
<dbReference type="EMBL" id="CP088155">
    <property type="protein sequence ID" value="WYM97464.1"/>
    <property type="molecule type" value="Genomic_DNA"/>
</dbReference>
<dbReference type="Gene3D" id="3.40.50.970">
    <property type="match status" value="2"/>
</dbReference>